<reference evidence="2" key="1">
    <citation type="journal article" date="2019" name="Int. J. Syst. Evol. Microbiol.">
        <title>The Global Catalogue of Microorganisms (GCM) 10K type strain sequencing project: providing services to taxonomists for standard genome sequencing and annotation.</title>
        <authorList>
            <consortium name="The Broad Institute Genomics Platform"/>
            <consortium name="The Broad Institute Genome Sequencing Center for Infectious Disease"/>
            <person name="Wu L."/>
            <person name="Ma J."/>
        </authorList>
    </citation>
    <scope>NUCLEOTIDE SEQUENCE [LARGE SCALE GENOMIC DNA]</scope>
    <source>
        <strain evidence="2">CGMCC 4.7132</strain>
    </source>
</reference>
<protein>
    <submittedName>
        <fullName evidence="1">2OG-Fe dioxygenase family protein</fullName>
    </submittedName>
</protein>
<gene>
    <name evidence="1" type="ORF">ACFO60_33715</name>
</gene>
<comment type="caution">
    <text evidence="1">The sequence shown here is derived from an EMBL/GenBank/DDBJ whole genome shotgun (WGS) entry which is preliminary data.</text>
</comment>
<dbReference type="Gene3D" id="2.60.120.620">
    <property type="entry name" value="q2cbj1_9rhob like domain"/>
    <property type="match status" value="1"/>
</dbReference>
<evidence type="ECO:0000313" key="1">
    <source>
        <dbReference type="EMBL" id="MFC4535748.1"/>
    </source>
</evidence>
<keyword evidence="2" id="KW-1185">Reference proteome</keyword>
<dbReference type="Pfam" id="PF10014">
    <property type="entry name" value="2OG-Fe_Oxy_2"/>
    <property type="match status" value="1"/>
</dbReference>
<name>A0ABV9CTP6_9ACTN</name>
<evidence type="ECO:0000313" key="2">
    <source>
        <dbReference type="Proteomes" id="UP001596004"/>
    </source>
</evidence>
<keyword evidence="1" id="KW-0560">Oxidoreductase</keyword>
<dbReference type="EMBL" id="JBHSFP010000035">
    <property type="protein sequence ID" value="MFC4535748.1"/>
    <property type="molecule type" value="Genomic_DNA"/>
</dbReference>
<keyword evidence="1" id="KW-0223">Dioxygenase</keyword>
<proteinExistence type="predicted"/>
<dbReference type="Proteomes" id="UP001596004">
    <property type="component" value="Unassembled WGS sequence"/>
</dbReference>
<accession>A0ABV9CTP6</accession>
<organism evidence="1 2">
    <name type="scientific">Sphaerisporangium dianthi</name>
    <dbReference type="NCBI Taxonomy" id="1436120"/>
    <lineage>
        <taxon>Bacteria</taxon>
        <taxon>Bacillati</taxon>
        <taxon>Actinomycetota</taxon>
        <taxon>Actinomycetes</taxon>
        <taxon>Streptosporangiales</taxon>
        <taxon>Streptosporangiaceae</taxon>
        <taxon>Sphaerisporangium</taxon>
    </lineage>
</organism>
<sequence>MLITKTSDPWPAEVVEKGWSHGRLPIPASSEWNEFAKYWEDLPADKYVEKSHGTTRLRRIGHLLARGGEGAGVTMERAPHGAFYQSADINSVYGGQVRTFAPITAETYDNLCFRAALEHDLGLVRQLEGDYPTWLVTVHLIRVVAAGDSASAPAPEGRHTDGHDYVIMHLVNRERCAGGLSRVFRKGGDRPALEHTLLEPMETVVIDDRTMEHEVTPIRPLNATSAVRDMMIIDFDRVKPGD</sequence>
<dbReference type="InterPro" id="IPR018724">
    <property type="entry name" value="2OG-Fe_dioxygenase"/>
</dbReference>
<dbReference type="GO" id="GO:0051213">
    <property type="term" value="F:dioxygenase activity"/>
    <property type="evidence" value="ECO:0007669"/>
    <property type="project" value="UniProtKB-KW"/>
</dbReference>
<dbReference type="RefSeq" id="WP_380848914.1">
    <property type="nucleotide sequence ID" value="NZ_JBHSFP010000035.1"/>
</dbReference>